<evidence type="ECO:0000313" key="4">
    <source>
        <dbReference type="Proteomes" id="UP000028013"/>
    </source>
</evidence>
<dbReference type="Proteomes" id="UP000028013">
    <property type="component" value="Unassembled WGS sequence"/>
</dbReference>
<dbReference type="GO" id="GO:0016989">
    <property type="term" value="F:sigma factor antagonist activity"/>
    <property type="evidence" value="ECO:0007669"/>
    <property type="project" value="TreeGrafter"/>
</dbReference>
<dbReference type="RefSeq" id="WP_005830106.1">
    <property type="nucleotide sequence ID" value="NZ_JNHN01000130.1"/>
</dbReference>
<proteinExistence type="predicted"/>
<feature type="transmembrane region" description="Helical" evidence="1">
    <location>
        <begin position="48"/>
        <end position="69"/>
    </location>
</feature>
<feature type="domain" description="Protein FecR C-terminal" evidence="2">
    <location>
        <begin position="99"/>
        <end position="167"/>
    </location>
</feature>
<sequence>MKVNNENFDKVLNKLVASTRSPRGRFTAENSWRLLESRLLKRRSMKRFWMRTASAAAVVLLCVTSWAAYQFLYVAPQREAIPTEAIHTTEETQVIHSVLTFDQQPLQEIVRQLSETFRTDIRIEGDSLKNYHMTATFREGESLTEILDLLKDAGNFTYKKENNTIILTTKLN</sequence>
<evidence type="ECO:0000259" key="2">
    <source>
        <dbReference type="Pfam" id="PF16344"/>
    </source>
</evidence>
<keyword evidence="1" id="KW-1133">Transmembrane helix</keyword>
<accession>A0A078S3M0</accession>
<protein>
    <submittedName>
        <fullName evidence="3">Putative transmembrane sensor/regulatory protein</fullName>
    </submittedName>
</protein>
<dbReference type="GeneID" id="99749438"/>
<dbReference type="PANTHER" id="PTHR30273">
    <property type="entry name" value="PERIPLASMIC SIGNAL SENSOR AND SIGMA FACTOR ACTIVATOR FECR-RELATED"/>
    <property type="match status" value="1"/>
</dbReference>
<dbReference type="PATRIC" id="fig|1339349.3.peg.1153"/>
<dbReference type="PANTHER" id="PTHR30273:SF2">
    <property type="entry name" value="PROTEIN FECR"/>
    <property type="match status" value="1"/>
</dbReference>
<organism evidence="3 4">
    <name type="scientific">Bacteroides uniformis str. 3978 T3 ii</name>
    <dbReference type="NCBI Taxonomy" id="1339349"/>
    <lineage>
        <taxon>Bacteria</taxon>
        <taxon>Pseudomonadati</taxon>
        <taxon>Bacteroidota</taxon>
        <taxon>Bacteroidia</taxon>
        <taxon>Bacteroidales</taxon>
        <taxon>Bacteroidaceae</taxon>
        <taxon>Bacteroides</taxon>
    </lineage>
</organism>
<keyword evidence="1" id="KW-0472">Membrane</keyword>
<gene>
    <name evidence="3" type="ORF">M094_4382</name>
</gene>
<dbReference type="Pfam" id="PF16344">
    <property type="entry name" value="FecR_C"/>
    <property type="match status" value="1"/>
</dbReference>
<reference evidence="3 4" key="1">
    <citation type="submission" date="2014-04" db="EMBL/GenBank/DDBJ databases">
        <authorList>
            <person name="Sears C."/>
            <person name="Carroll K."/>
            <person name="Sack B.R."/>
            <person name="Qadri F."/>
            <person name="Myers L.L."/>
            <person name="Chung G.-T."/>
            <person name="Escheverria P."/>
            <person name="Fraser C.M."/>
            <person name="Sadzewicz L."/>
            <person name="Shefchek K.A."/>
            <person name="Tallon L."/>
            <person name="Das S.P."/>
            <person name="Daugherty S."/>
            <person name="Mongodin E.F."/>
        </authorList>
    </citation>
    <scope>NUCLEOTIDE SEQUENCE [LARGE SCALE GENOMIC DNA]</scope>
    <source>
        <strain evidence="3 4">3978 T3 ii</strain>
    </source>
</reference>
<keyword evidence="1 3" id="KW-0812">Transmembrane</keyword>
<evidence type="ECO:0000313" key="3">
    <source>
        <dbReference type="EMBL" id="KDS54468.1"/>
    </source>
</evidence>
<dbReference type="Gene3D" id="3.55.50.30">
    <property type="match status" value="1"/>
</dbReference>
<dbReference type="AlphaFoldDB" id="A0A078S3M0"/>
<comment type="caution">
    <text evidence="3">The sequence shown here is derived from an EMBL/GenBank/DDBJ whole genome shotgun (WGS) entry which is preliminary data.</text>
</comment>
<dbReference type="InterPro" id="IPR012373">
    <property type="entry name" value="Ferrdict_sens_TM"/>
</dbReference>
<name>A0A078S3M0_BACUN</name>
<dbReference type="EMBL" id="JNHN01000130">
    <property type="protein sequence ID" value="KDS54468.1"/>
    <property type="molecule type" value="Genomic_DNA"/>
</dbReference>
<evidence type="ECO:0000256" key="1">
    <source>
        <dbReference type="SAM" id="Phobius"/>
    </source>
</evidence>
<dbReference type="InterPro" id="IPR032508">
    <property type="entry name" value="FecR_C"/>
</dbReference>